<dbReference type="EnsemblMetazoa" id="XM_022806951">
    <property type="protein sequence ID" value="XP_022662686"/>
    <property type="gene ID" value="LOC111250941"/>
</dbReference>
<dbReference type="RefSeq" id="XP_022662686.1">
    <property type="nucleotide sequence ID" value="XM_022806951.1"/>
</dbReference>
<feature type="region of interest" description="Disordered" evidence="1">
    <location>
        <begin position="514"/>
        <end position="539"/>
    </location>
</feature>
<dbReference type="GeneID" id="111250941"/>
<feature type="compositionally biased region" description="Low complexity" evidence="1">
    <location>
        <begin position="514"/>
        <end position="526"/>
    </location>
</feature>
<feature type="region of interest" description="Disordered" evidence="1">
    <location>
        <begin position="325"/>
        <end position="350"/>
    </location>
</feature>
<name>A0A7M7KLF0_VARDE</name>
<feature type="compositionally biased region" description="Basic and acidic residues" evidence="1">
    <location>
        <begin position="147"/>
        <end position="157"/>
    </location>
</feature>
<feature type="region of interest" description="Disordered" evidence="1">
    <location>
        <begin position="147"/>
        <end position="202"/>
    </location>
</feature>
<dbReference type="Proteomes" id="UP000594260">
    <property type="component" value="Unplaced"/>
</dbReference>
<feature type="compositionally biased region" description="Polar residues" evidence="1">
    <location>
        <begin position="600"/>
        <end position="630"/>
    </location>
</feature>
<keyword evidence="3" id="KW-1185">Reference proteome</keyword>
<evidence type="ECO:0000313" key="2">
    <source>
        <dbReference type="EnsemblMetazoa" id="XP_022662686"/>
    </source>
</evidence>
<sequence length="821" mass="91211">MSTGLTPSSISAATHSRLAEAALEFQPSVRLVRLPLMAMDGDCMDPVGMAGGPDEEPPSKKPRTKIIPYKLKESDKKMVYDSGKLKGTVIYTEEFKRSVWDFLLEHSLAEGELRYPDISHSVLYKWRRKAHEQAGLFMPQRKSLMADLKKDRDKDDTETSQGGADKDRRYSEPPKVPKLKISLKLATKDDSKDPKESKEPRVKQITALSDDLTVEKKIRVVIFALQNSTQKAAEHFNMRAGDVHSFMSQNVIRRMAIDRIRKKMTKGGRSGESGGKSREEIEEIINLARRTSVERAARQYSVREGQVIQWVRAGVPPLAIEGVPAANSEANGNTNGRTAGNGDANDGEDEDSEYLDFMLKVIDMARKQTLSRASQTFQVPPNQVIGWMRQFFTEEEIRRVQNSDDDQSGSEHKADRKVEIRDIHRSPPLDADELEKMLYHRLQQPSSRIRVIDTGEMAIEKVVAVLKVALTEGSKTASAQFNIPRTTVSTWITRNNLEELVGAAQQTNTVTNVATTSSSPTSLATAVMAPPSSRTRRSGGAAFESHTFRFPSNGNSLHSVSRSPFKNAVRHGSPSGSPLAYGIPATMGDQLESMEDDQPMPSQCSSINGNNNSMDNQTDSNNNDASFSTSKDSSLTFVNGNGHIKENQIAKIGTANDVEVKELNNKTMTLSLAQIETARELGITMRCLSRWLECRDHFLKLRNGRTSILSGDALRELLNFRLEATDYAQKEGRLYAASIFRVTLSELHEWSGRREAYVRALSGRTCSDPQALAVVDGSDWFLREREELARAQAIAHRVGIDLGQANRFIQQLYSSGGSTTP</sequence>
<feature type="region of interest" description="Disordered" evidence="1">
    <location>
        <begin position="591"/>
        <end position="630"/>
    </location>
</feature>
<accession>A0A7M7KLF0</accession>
<proteinExistence type="predicted"/>
<feature type="compositionally biased region" description="Low complexity" evidence="1">
    <location>
        <begin position="330"/>
        <end position="344"/>
    </location>
</feature>
<dbReference type="AlphaFoldDB" id="A0A7M7KLF0"/>
<evidence type="ECO:0000256" key="1">
    <source>
        <dbReference type="SAM" id="MobiDB-lite"/>
    </source>
</evidence>
<reference evidence="2" key="1">
    <citation type="submission" date="2021-01" db="UniProtKB">
        <authorList>
            <consortium name="EnsemblMetazoa"/>
        </authorList>
    </citation>
    <scope>IDENTIFICATION</scope>
</reference>
<protein>
    <submittedName>
        <fullName evidence="2">Uncharacterized protein</fullName>
    </submittedName>
</protein>
<evidence type="ECO:0000313" key="3">
    <source>
        <dbReference type="Proteomes" id="UP000594260"/>
    </source>
</evidence>
<organism evidence="2 3">
    <name type="scientific">Varroa destructor</name>
    <name type="common">Honeybee mite</name>
    <dbReference type="NCBI Taxonomy" id="109461"/>
    <lineage>
        <taxon>Eukaryota</taxon>
        <taxon>Metazoa</taxon>
        <taxon>Ecdysozoa</taxon>
        <taxon>Arthropoda</taxon>
        <taxon>Chelicerata</taxon>
        <taxon>Arachnida</taxon>
        <taxon>Acari</taxon>
        <taxon>Parasitiformes</taxon>
        <taxon>Mesostigmata</taxon>
        <taxon>Gamasina</taxon>
        <taxon>Dermanyssoidea</taxon>
        <taxon>Varroidae</taxon>
        <taxon>Varroa</taxon>
    </lineage>
</organism>
<feature type="compositionally biased region" description="Basic and acidic residues" evidence="1">
    <location>
        <begin position="186"/>
        <end position="202"/>
    </location>
</feature>